<dbReference type="PIRSF" id="PIRSF500136">
    <property type="entry name" value="UDP_ManNAc_DH"/>
    <property type="match status" value="1"/>
</dbReference>
<evidence type="ECO:0000313" key="6">
    <source>
        <dbReference type="EMBL" id="RZS69073.1"/>
    </source>
</evidence>
<dbReference type="GO" id="GO:0051287">
    <property type="term" value="F:NAD binding"/>
    <property type="evidence" value="ECO:0007669"/>
    <property type="project" value="InterPro"/>
</dbReference>
<organism evidence="6 7">
    <name type="scientific">Pseudobacter ginsenosidimutans</name>
    <dbReference type="NCBI Taxonomy" id="661488"/>
    <lineage>
        <taxon>Bacteria</taxon>
        <taxon>Pseudomonadati</taxon>
        <taxon>Bacteroidota</taxon>
        <taxon>Chitinophagia</taxon>
        <taxon>Chitinophagales</taxon>
        <taxon>Chitinophagaceae</taxon>
        <taxon>Pseudobacter</taxon>
    </lineage>
</organism>
<dbReference type="GO" id="GO:0016628">
    <property type="term" value="F:oxidoreductase activity, acting on the CH-CH group of donors, NAD or NADP as acceptor"/>
    <property type="evidence" value="ECO:0007669"/>
    <property type="project" value="InterPro"/>
</dbReference>
<dbReference type="EMBL" id="SGXA01000003">
    <property type="protein sequence ID" value="RZS69073.1"/>
    <property type="molecule type" value="Genomic_DNA"/>
</dbReference>
<dbReference type="SUPFAM" id="SSF48179">
    <property type="entry name" value="6-phosphogluconate dehydrogenase C-terminal domain-like"/>
    <property type="match status" value="1"/>
</dbReference>
<evidence type="ECO:0000256" key="4">
    <source>
        <dbReference type="PIRNR" id="PIRNR000124"/>
    </source>
</evidence>
<dbReference type="Gene3D" id="3.40.50.720">
    <property type="entry name" value="NAD(P)-binding Rossmann-like Domain"/>
    <property type="match status" value="2"/>
</dbReference>
<accession>A0A4Q7MN17</accession>
<keyword evidence="2" id="KW-0560">Oxidoreductase</keyword>
<evidence type="ECO:0000313" key="7">
    <source>
        <dbReference type="Proteomes" id="UP000293874"/>
    </source>
</evidence>
<dbReference type="InterPro" id="IPR014026">
    <property type="entry name" value="UDP-Glc/GDP-Man_DH_dimer"/>
</dbReference>
<evidence type="ECO:0000259" key="5">
    <source>
        <dbReference type="SMART" id="SM00984"/>
    </source>
</evidence>
<dbReference type="OrthoDB" id="9803238at2"/>
<dbReference type="InterPro" id="IPR017476">
    <property type="entry name" value="UDP-Glc/GDP-Man"/>
</dbReference>
<keyword evidence="3" id="KW-0520">NAD</keyword>
<proteinExistence type="inferred from homology"/>
<dbReference type="InterPro" id="IPR014027">
    <property type="entry name" value="UDP-Glc/GDP-Man_DH_C"/>
</dbReference>
<name>A0A4Q7MN17_9BACT</name>
<dbReference type="Pfam" id="PF00984">
    <property type="entry name" value="UDPG_MGDP_dh"/>
    <property type="match status" value="1"/>
</dbReference>
<dbReference type="Pfam" id="PF03721">
    <property type="entry name" value="UDPG_MGDP_dh_N"/>
    <property type="match status" value="1"/>
</dbReference>
<dbReference type="InterPro" id="IPR036220">
    <property type="entry name" value="UDP-Glc/GDP-Man_DH_C_sf"/>
</dbReference>
<dbReference type="GO" id="GO:0016616">
    <property type="term" value="F:oxidoreductase activity, acting on the CH-OH group of donors, NAD or NADP as acceptor"/>
    <property type="evidence" value="ECO:0007669"/>
    <property type="project" value="InterPro"/>
</dbReference>
<dbReference type="Proteomes" id="UP000293874">
    <property type="component" value="Unassembled WGS sequence"/>
</dbReference>
<dbReference type="RefSeq" id="WP_130543441.1">
    <property type="nucleotide sequence ID" value="NZ_CP042431.1"/>
</dbReference>
<protein>
    <submittedName>
        <fullName evidence="6">UDP-N-acetyl-D-galactosamine dehydrogenase</fullName>
    </submittedName>
</protein>
<dbReference type="InterPro" id="IPR028359">
    <property type="entry name" value="UDP_ManNAc/GlcNAc_DH"/>
</dbReference>
<reference evidence="6 7" key="1">
    <citation type="submission" date="2019-02" db="EMBL/GenBank/DDBJ databases">
        <title>Genomic Encyclopedia of Type Strains, Phase IV (KMG-IV): sequencing the most valuable type-strain genomes for metagenomic binning, comparative biology and taxonomic classification.</title>
        <authorList>
            <person name="Goeker M."/>
        </authorList>
    </citation>
    <scope>NUCLEOTIDE SEQUENCE [LARGE SCALE GENOMIC DNA]</scope>
    <source>
        <strain evidence="6 7">DSM 18116</strain>
    </source>
</reference>
<dbReference type="PANTHER" id="PTHR43491">
    <property type="entry name" value="UDP-N-ACETYL-D-MANNOSAMINE DEHYDROGENASE"/>
    <property type="match status" value="1"/>
</dbReference>
<dbReference type="SMART" id="SM00984">
    <property type="entry name" value="UDPG_MGDP_dh_C"/>
    <property type="match status" value="1"/>
</dbReference>
<evidence type="ECO:0000256" key="1">
    <source>
        <dbReference type="ARBA" id="ARBA00006601"/>
    </source>
</evidence>
<dbReference type="AlphaFoldDB" id="A0A4Q7MN17"/>
<dbReference type="InterPro" id="IPR036291">
    <property type="entry name" value="NAD(P)-bd_dom_sf"/>
</dbReference>
<dbReference type="SUPFAM" id="SSF51735">
    <property type="entry name" value="NAD(P)-binding Rossmann-fold domains"/>
    <property type="match status" value="1"/>
</dbReference>
<dbReference type="NCBIfam" id="TIGR03026">
    <property type="entry name" value="NDP-sugDHase"/>
    <property type="match status" value="1"/>
</dbReference>
<gene>
    <name evidence="6" type="ORF">EV199_4898</name>
</gene>
<evidence type="ECO:0000256" key="2">
    <source>
        <dbReference type="ARBA" id="ARBA00023002"/>
    </source>
</evidence>
<dbReference type="GO" id="GO:0000271">
    <property type="term" value="P:polysaccharide biosynthetic process"/>
    <property type="evidence" value="ECO:0007669"/>
    <property type="project" value="InterPro"/>
</dbReference>
<keyword evidence="7" id="KW-1185">Reference proteome</keyword>
<dbReference type="PANTHER" id="PTHR43491:SF2">
    <property type="entry name" value="UDP-N-ACETYL-D-MANNOSAMINE DEHYDROGENASE"/>
    <property type="match status" value="1"/>
</dbReference>
<comment type="caution">
    <text evidence="6">The sequence shown here is derived from an EMBL/GenBank/DDBJ whole genome shotgun (WGS) entry which is preliminary data.</text>
</comment>
<dbReference type="InterPro" id="IPR008927">
    <property type="entry name" value="6-PGluconate_DH-like_C_sf"/>
</dbReference>
<evidence type="ECO:0000256" key="3">
    <source>
        <dbReference type="ARBA" id="ARBA00023027"/>
    </source>
</evidence>
<feature type="domain" description="UDP-glucose/GDP-mannose dehydrogenase C-terminal" evidence="5">
    <location>
        <begin position="317"/>
        <end position="416"/>
    </location>
</feature>
<dbReference type="Pfam" id="PF03720">
    <property type="entry name" value="UDPG_MGDP_dh_C"/>
    <property type="match status" value="1"/>
</dbReference>
<comment type="similarity">
    <text evidence="1 4">Belongs to the UDP-glucose/GDP-mannose dehydrogenase family.</text>
</comment>
<dbReference type="InterPro" id="IPR001732">
    <property type="entry name" value="UDP-Glc/GDP-Man_DH_N"/>
</dbReference>
<sequence>MYQHLLDKKARLAVVGLGYVGLPVALEFARKIPVIGFDINSRRIELMQKGIDPNKEVEADHFKDCDITFTDDEEILRTANVFIVAVPTPVDKYNVPDLKPLISACTLIGRVLKQGDYIVFESTTYPGCTEEDCVPVLEQLSGLKMGTGFKLGYSPERLNPGDKKNTLKTVVKVVSGCDAESLDEIAKIYELVVDAGVHRASSIKVAEASKIIENIQRDLNIALMNELSLIFDRMGINTFEVIEAAGTKWNFLKFHPGLVGGHCISVDPYYLTYKAASLGYESKVITASRFINDDMAKYVARKIITHVLRNSNEPKVLVKGVTFKENVSDIRNSKIIDTVKELLAFNFQVDVEDPYAGTDEVYEEYGLHLTRKAANDYDAVIVTVPHAPYMSLTDEDFASITRPHAIVADLKGIYKNKITSRNYWSL</sequence>
<dbReference type="PIRSF" id="PIRSF000124">
    <property type="entry name" value="UDPglc_GDPman_dh"/>
    <property type="match status" value="1"/>
</dbReference>
<dbReference type="SUPFAM" id="SSF52413">
    <property type="entry name" value="UDP-glucose/GDP-mannose dehydrogenase C-terminal domain"/>
    <property type="match status" value="1"/>
</dbReference>